<dbReference type="GO" id="GO:0022857">
    <property type="term" value="F:transmembrane transporter activity"/>
    <property type="evidence" value="ECO:0007669"/>
    <property type="project" value="TreeGrafter"/>
</dbReference>
<feature type="domain" description="ABC3 transporter permease C-terminal" evidence="7">
    <location>
        <begin position="340"/>
        <end position="485"/>
    </location>
</feature>
<feature type="transmembrane region" description="Helical" evidence="6">
    <location>
        <begin position="339"/>
        <end position="359"/>
    </location>
</feature>
<comment type="subcellular location">
    <subcellularLocation>
        <location evidence="1">Cell membrane</location>
        <topology evidence="1">Multi-pass membrane protein</topology>
    </subcellularLocation>
</comment>
<dbReference type="InterPro" id="IPR025857">
    <property type="entry name" value="MacB_PCD"/>
</dbReference>
<dbReference type="InterPro" id="IPR050250">
    <property type="entry name" value="Macrolide_Exporter_MacB"/>
</dbReference>
<dbReference type="InterPro" id="IPR003838">
    <property type="entry name" value="ABC3_permease_C"/>
</dbReference>
<evidence type="ECO:0000256" key="2">
    <source>
        <dbReference type="ARBA" id="ARBA00022475"/>
    </source>
</evidence>
<keyword evidence="10" id="KW-1185">Reference proteome</keyword>
<sequence>MNYMKRAWLSVTRKRGKSAILFAVILILGNVIAGAIAVNQSTQNVEKQIKNQLGSLATIEIDYEALMANSDSGARMEEIQPLSEELIKQIGERSEVKQYDYLRETVIAVENFKPYSFSPQEEDENVMIVGGMPSAVYLTGTNLLQPLDFEEDTVNLTQGRFFNEEEQRTGKRVGLISEELAQENGLTVGDTMVLDGQFVDYSSGMDPEKQKGNDYPIEIVGIFKNTSLEQANDQGQDGMVSSFAFDDRPFNRIYMPNDAVKTIVEEERAGQQAAFPATDFGSDEEFFTPQFILNQPEDAEQFKQEVTPLLPNGYKVNASTDEYDRVGTSMNRLSQISSYVVVIAVIASLIIISLIIVLFTRDRKYELGIYLSLGERRKYVFAQIVLELLLIGVSAMLISLVTGNMLGKMVSESLLSSSMLEANQAGVEQFFVGVAGVPKIDQATINEAFRVQYTLPYIIAFLATGIVTILLSAVVPLLYILRLNPKKIML</sequence>
<name>C9AAZ3_ENTCA</name>
<evidence type="ECO:0000256" key="5">
    <source>
        <dbReference type="ARBA" id="ARBA00023136"/>
    </source>
</evidence>
<dbReference type="EMBL" id="CP004856">
    <property type="protein sequence ID" value="EEV40052.1"/>
    <property type="molecule type" value="Genomic_DNA"/>
</dbReference>
<dbReference type="Pfam" id="PF02687">
    <property type="entry name" value="FtsX"/>
    <property type="match status" value="1"/>
</dbReference>
<keyword evidence="2" id="KW-1003">Cell membrane</keyword>
<dbReference type="PANTHER" id="PTHR30572">
    <property type="entry name" value="MEMBRANE COMPONENT OF TRANSPORTER-RELATED"/>
    <property type="match status" value="1"/>
</dbReference>
<feature type="transmembrane region" description="Helical" evidence="6">
    <location>
        <begin position="457"/>
        <end position="481"/>
    </location>
</feature>
<evidence type="ECO:0000256" key="6">
    <source>
        <dbReference type="SAM" id="Phobius"/>
    </source>
</evidence>
<evidence type="ECO:0000259" key="8">
    <source>
        <dbReference type="Pfam" id="PF12704"/>
    </source>
</evidence>
<keyword evidence="4 6" id="KW-1133">Transmembrane helix</keyword>
<dbReference type="GO" id="GO:0005886">
    <property type="term" value="C:plasma membrane"/>
    <property type="evidence" value="ECO:0007669"/>
    <property type="project" value="UniProtKB-SubCell"/>
</dbReference>
<dbReference type="AlphaFoldDB" id="C9AAZ3"/>
<gene>
    <name evidence="9" type="ORF">ECBG_02321</name>
</gene>
<feature type="transmembrane region" description="Helical" evidence="6">
    <location>
        <begin position="380"/>
        <end position="401"/>
    </location>
</feature>
<reference evidence="9 10" key="2">
    <citation type="submission" date="2013-03" db="EMBL/GenBank/DDBJ databases">
        <title>The Genome Sequence of Enterococcus casseliflavus EC20 (899205).</title>
        <authorList>
            <consortium name="The Broad Institute Genomics Platform"/>
            <consortium name="The Broad Institute Genome Sequencing Center for Infectious Disease"/>
            <person name="Russ C."/>
            <person name="Feldgarden M."/>
            <person name="Gilmore M."/>
            <person name="Manson J."/>
            <person name="Palmer K."/>
            <person name="Carniol K."/>
            <person name="Walker B."/>
            <person name="Young S.K."/>
            <person name="Zeng Q."/>
            <person name="Gargeya S."/>
            <person name="Fitzgerald M."/>
            <person name="Haas B."/>
            <person name="Abouelleil A."/>
            <person name="Allen A.W."/>
            <person name="Alvarado L."/>
            <person name="Arachchi H.M."/>
            <person name="Berlin A.M."/>
            <person name="Chapman S.B."/>
            <person name="Gainer-Dewar J."/>
            <person name="Goldberg J."/>
            <person name="Griggs A."/>
            <person name="Gujja S."/>
            <person name="Hansen M."/>
            <person name="Howarth C."/>
            <person name="Imamovic A."/>
            <person name="Ireland A."/>
            <person name="Larimer J."/>
            <person name="McCowan C."/>
            <person name="Murphy C."/>
            <person name="Pearson M."/>
            <person name="Poon T.W."/>
            <person name="Priest M."/>
            <person name="Roberts A."/>
            <person name="Saif S."/>
            <person name="Shea T."/>
            <person name="Sisk P."/>
            <person name="Sykes S."/>
            <person name="Wortman J."/>
            <person name="Nusbaum C."/>
            <person name="Birren B."/>
        </authorList>
    </citation>
    <scope>NUCLEOTIDE SEQUENCE [LARGE SCALE GENOMIC DNA]</scope>
    <source>
        <strain evidence="9 10">EC20</strain>
    </source>
</reference>
<dbReference type="Proteomes" id="UP000012675">
    <property type="component" value="Chromosome"/>
</dbReference>
<evidence type="ECO:0000313" key="9">
    <source>
        <dbReference type="EMBL" id="EEV40052.1"/>
    </source>
</evidence>
<dbReference type="PANTHER" id="PTHR30572:SF9">
    <property type="entry name" value="ABC TRANSPORTER PERMEASE PROTEIN"/>
    <property type="match status" value="1"/>
</dbReference>
<dbReference type="HOGENOM" id="CLU_039499_1_1_9"/>
<proteinExistence type="predicted"/>
<organism evidence="9 10">
    <name type="scientific">Enterococcus casseliflavus EC20</name>
    <dbReference type="NCBI Taxonomy" id="565655"/>
    <lineage>
        <taxon>Bacteria</taxon>
        <taxon>Bacillati</taxon>
        <taxon>Bacillota</taxon>
        <taxon>Bacilli</taxon>
        <taxon>Lactobacillales</taxon>
        <taxon>Enterococcaceae</taxon>
        <taxon>Enterococcus</taxon>
    </lineage>
</organism>
<protein>
    <recommendedName>
        <fullName evidence="11">ABC3 transporter permease protein domain-containing protein</fullName>
    </recommendedName>
</protein>
<accession>C9AAZ3</accession>
<feature type="domain" description="MacB-like periplasmic core" evidence="8">
    <location>
        <begin position="21"/>
        <end position="307"/>
    </location>
</feature>
<keyword evidence="3 6" id="KW-0812">Transmembrane</keyword>
<dbReference type="eggNOG" id="COG0577">
    <property type="taxonomic scope" value="Bacteria"/>
</dbReference>
<evidence type="ECO:0000256" key="3">
    <source>
        <dbReference type="ARBA" id="ARBA00022692"/>
    </source>
</evidence>
<evidence type="ECO:0000256" key="4">
    <source>
        <dbReference type="ARBA" id="ARBA00022989"/>
    </source>
</evidence>
<dbReference type="KEGG" id="ecas:ECBG_02321"/>
<dbReference type="Pfam" id="PF12704">
    <property type="entry name" value="MacB_PCD"/>
    <property type="match status" value="1"/>
</dbReference>
<evidence type="ECO:0000256" key="1">
    <source>
        <dbReference type="ARBA" id="ARBA00004651"/>
    </source>
</evidence>
<evidence type="ECO:0000313" key="10">
    <source>
        <dbReference type="Proteomes" id="UP000012675"/>
    </source>
</evidence>
<keyword evidence="5 6" id="KW-0472">Membrane</keyword>
<reference evidence="9 10" key="1">
    <citation type="submission" date="2009-02" db="EMBL/GenBank/DDBJ databases">
        <authorList>
            <consortium name="The Broad Institute Genome Sequencing Platform"/>
            <person name="Feldgarden M."/>
            <person name="Young S.K."/>
            <person name="Kodira C.D."/>
            <person name="Zeng Q."/>
            <person name="Koehrsen M."/>
            <person name="Alvarado L."/>
            <person name="Berlin A."/>
            <person name="Borenstein D."/>
            <person name="Chen Z."/>
            <person name="Engels R."/>
            <person name="Freedman E."/>
            <person name="Gellesch M."/>
            <person name="Goldberg J."/>
            <person name="Griggs A."/>
            <person name="Gujja S."/>
            <person name="Heiman D."/>
            <person name="Hepburn T."/>
            <person name="Howarth C."/>
            <person name="Jen D."/>
            <person name="Larson L."/>
            <person name="Lewis B."/>
            <person name="Mehta T."/>
            <person name="Park D."/>
            <person name="Pearson M."/>
            <person name="Roberts A."/>
            <person name="Saif S."/>
            <person name="Shea T."/>
            <person name="Shenoy N."/>
            <person name="Sisk P."/>
            <person name="Stolte C."/>
            <person name="Sykes S."/>
            <person name="Walk T."/>
            <person name="White J."/>
            <person name="Yandava C."/>
            <person name="Gilmore M."/>
            <person name="Manson J."/>
            <person name="Palmer K."/>
            <person name="Carniol K."/>
            <person name="Lander E."/>
            <person name="Nusbaum C."/>
            <person name="Galagan J."/>
            <person name="Birren B."/>
        </authorList>
    </citation>
    <scope>NUCLEOTIDE SEQUENCE [LARGE SCALE GENOMIC DNA]</scope>
    <source>
        <strain evidence="9 10">EC20</strain>
    </source>
</reference>
<evidence type="ECO:0008006" key="11">
    <source>
        <dbReference type="Google" id="ProtNLM"/>
    </source>
</evidence>
<evidence type="ECO:0000259" key="7">
    <source>
        <dbReference type="Pfam" id="PF02687"/>
    </source>
</evidence>